<dbReference type="Proteomes" id="UP001201812">
    <property type="component" value="Unassembled WGS sequence"/>
</dbReference>
<dbReference type="EMBL" id="JAKKPZ010000004">
    <property type="protein sequence ID" value="KAI1722037.1"/>
    <property type="molecule type" value="Genomic_DNA"/>
</dbReference>
<protein>
    <submittedName>
        <fullName evidence="1">Uncharacterized protein</fullName>
    </submittedName>
</protein>
<organism evidence="1 2">
    <name type="scientific">Ditylenchus destructor</name>
    <dbReference type="NCBI Taxonomy" id="166010"/>
    <lineage>
        <taxon>Eukaryota</taxon>
        <taxon>Metazoa</taxon>
        <taxon>Ecdysozoa</taxon>
        <taxon>Nematoda</taxon>
        <taxon>Chromadorea</taxon>
        <taxon>Rhabditida</taxon>
        <taxon>Tylenchina</taxon>
        <taxon>Tylenchomorpha</taxon>
        <taxon>Sphaerularioidea</taxon>
        <taxon>Anguinidae</taxon>
        <taxon>Anguininae</taxon>
        <taxon>Ditylenchus</taxon>
    </lineage>
</organism>
<proteinExistence type="predicted"/>
<comment type="caution">
    <text evidence="1">The sequence shown here is derived from an EMBL/GenBank/DDBJ whole genome shotgun (WGS) entry which is preliminary data.</text>
</comment>
<name>A0AAD4N9D4_9BILA</name>
<evidence type="ECO:0000313" key="1">
    <source>
        <dbReference type="EMBL" id="KAI1722037.1"/>
    </source>
</evidence>
<evidence type="ECO:0000313" key="2">
    <source>
        <dbReference type="Proteomes" id="UP001201812"/>
    </source>
</evidence>
<dbReference type="AlphaFoldDB" id="A0AAD4N9D4"/>
<gene>
    <name evidence="1" type="ORF">DdX_04332</name>
</gene>
<keyword evidence="2" id="KW-1185">Reference proteome</keyword>
<accession>A0AAD4N9D4</accession>
<sequence length="75" mass="8606">MLEQKEDSSLFAALYTLKNAAIPVEKVLRRQFSEQTLHEPKTCSARALIITPPKEYGMIYVLVSPHFRRLSICLN</sequence>
<reference evidence="1" key="1">
    <citation type="submission" date="2022-01" db="EMBL/GenBank/DDBJ databases">
        <title>Genome Sequence Resource for Two Populations of Ditylenchus destructor, the Migratory Endoparasitic Phytonematode.</title>
        <authorList>
            <person name="Zhang H."/>
            <person name="Lin R."/>
            <person name="Xie B."/>
        </authorList>
    </citation>
    <scope>NUCLEOTIDE SEQUENCE</scope>
    <source>
        <strain evidence="1">BazhouSP</strain>
    </source>
</reference>